<sequence length="436" mass="49330">MTQTAARRNLRLVVDQVHIPNPRLPKVVTRTVEVKHEDKKSWVKAKLKVEVILDGVLYVVAQDVKHRSDGVDLRVGNVLSRNLKNGSKEKSDIRFSTYRTVYDALRGLSDVRGSYEWVELPRNRRWNDTLRWMLHASFGIATASVDQQDAYQQAGLAATGENLGVRDDGKVRALQRTHAASRLTDGAGRFNPGRLPLILWSAIGLLEKRLQDVHHIGRFMDKRVYLLTLYLDQIHRLTRDCEAYVKRVHDASPVFSRPAGGRAAETTLEQAARKEARALVKGAGVLARIHARPFGPRSFRHIANDLKEAASHLNAGVYGEAHGCLSRVLRSITLLKEMWQMQQILTTLHLVRSRKFVPPARDMERLKLELDALVDRIDRDDLDHDFETPIVVDAVSHLKDAFNGLTGYSDDPENAPRARERINLVHESVRDACAIF</sequence>
<evidence type="ECO:0000313" key="1">
    <source>
        <dbReference type="EMBL" id="OGL66747.1"/>
    </source>
</evidence>
<dbReference type="Proteomes" id="UP000177885">
    <property type="component" value="Unassembled WGS sequence"/>
</dbReference>
<dbReference type="STRING" id="1802385.A2856_03205"/>
<gene>
    <name evidence="1" type="ORF">A2856_03205</name>
</gene>
<reference evidence="1 2" key="1">
    <citation type="journal article" date="2016" name="Nat. Commun.">
        <title>Thousands of microbial genomes shed light on interconnected biogeochemical processes in an aquifer system.</title>
        <authorList>
            <person name="Anantharaman K."/>
            <person name="Brown C.T."/>
            <person name="Hug L.A."/>
            <person name="Sharon I."/>
            <person name="Castelle C.J."/>
            <person name="Probst A.J."/>
            <person name="Thomas B.C."/>
            <person name="Singh A."/>
            <person name="Wilkins M.J."/>
            <person name="Karaoz U."/>
            <person name="Brodie E.L."/>
            <person name="Williams K.H."/>
            <person name="Hubbard S.S."/>
            <person name="Banfield J.F."/>
        </authorList>
    </citation>
    <scope>NUCLEOTIDE SEQUENCE [LARGE SCALE GENOMIC DNA]</scope>
</reference>
<accession>A0A1F7TMI6</accession>
<organism evidence="1 2">
    <name type="scientific">Candidatus Uhrbacteria bacterium RIFCSPHIGHO2_01_FULL_63_20</name>
    <dbReference type="NCBI Taxonomy" id="1802385"/>
    <lineage>
        <taxon>Bacteria</taxon>
        <taxon>Candidatus Uhriibacteriota</taxon>
    </lineage>
</organism>
<protein>
    <submittedName>
        <fullName evidence="1">Uncharacterized protein</fullName>
    </submittedName>
</protein>
<proteinExistence type="predicted"/>
<evidence type="ECO:0000313" key="2">
    <source>
        <dbReference type="Proteomes" id="UP000177885"/>
    </source>
</evidence>
<dbReference type="AlphaFoldDB" id="A0A1F7TMI6"/>
<name>A0A1F7TMI6_9BACT</name>
<dbReference type="EMBL" id="MGDT01000006">
    <property type="protein sequence ID" value="OGL66747.1"/>
    <property type="molecule type" value="Genomic_DNA"/>
</dbReference>
<comment type="caution">
    <text evidence="1">The sequence shown here is derived from an EMBL/GenBank/DDBJ whole genome shotgun (WGS) entry which is preliminary data.</text>
</comment>